<dbReference type="RefSeq" id="WP_390265848.1">
    <property type="nucleotide sequence ID" value="NZ_JBHUGH010000038.1"/>
</dbReference>
<evidence type="ECO:0000259" key="10">
    <source>
        <dbReference type="PROSITE" id="PS51779"/>
    </source>
</evidence>
<evidence type="ECO:0000256" key="6">
    <source>
        <dbReference type="ARBA" id="ARBA00023136"/>
    </source>
</evidence>
<dbReference type="InterPro" id="IPR000184">
    <property type="entry name" value="Bac_surfAg_D15"/>
</dbReference>
<feature type="domain" description="POTRA" evidence="10">
    <location>
        <begin position="366"/>
        <end position="439"/>
    </location>
</feature>
<dbReference type="InterPro" id="IPR034746">
    <property type="entry name" value="POTRA"/>
</dbReference>
<dbReference type="PANTHER" id="PTHR12815">
    <property type="entry name" value="SORTING AND ASSEMBLY MACHINERY SAMM50 PROTEIN FAMILY MEMBER"/>
    <property type="match status" value="1"/>
</dbReference>
<protein>
    <recommendedName>
        <fullName evidence="8 9">Outer membrane protein assembly factor BamA</fullName>
    </recommendedName>
</protein>
<keyword evidence="2 8" id="KW-1134">Transmembrane beta strand</keyword>
<evidence type="ECO:0000256" key="9">
    <source>
        <dbReference type="NCBIfam" id="TIGR03303"/>
    </source>
</evidence>
<dbReference type="Gene3D" id="3.10.20.310">
    <property type="entry name" value="membrane protein fhac"/>
    <property type="match status" value="5"/>
</dbReference>
<organism evidence="11 12">
    <name type="scientific">Halodurantibacterium flavum</name>
    <dbReference type="NCBI Taxonomy" id="1382802"/>
    <lineage>
        <taxon>Bacteria</taxon>
        <taxon>Pseudomonadati</taxon>
        <taxon>Pseudomonadota</taxon>
        <taxon>Alphaproteobacteria</taxon>
        <taxon>Rhodobacterales</taxon>
        <taxon>Paracoccaceae</taxon>
        <taxon>Halodurantibacterium</taxon>
    </lineage>
</organism>
<dbReference type="Pfam" id="PF01103">
    <property type="entry name" value="Omp85"/>
    <property type="match status" value="1"/>
</dbReference>
<dbReference type="PIRSF" id="PIRSF006076">
    <property type="entry name" value="OM_assembly_OMP85"/>
    <property type="match status" value="1"/>
</dbReference>
<keyword evidence="5 8" id="KW-0677">Repeat</keyword>
<evidence type="ECO:0000313" key="11">
    <source>
        <dbReference type="EMBL" id="MFD1914451.1"/>
    </source>
</evidence>
<dbReference type="NCBIfam" id="TIGR03303">
    <property type="entry name" value="OM_YaeT"/>
    <property type="match status" value="1"/>
</dbReference>
<reference evidence="12" key="1">
    <citation type="journal article" date="2019" name="Int. J. Syst. Evol. Microbiol.">
        <title>The Global Catalogue of Microorganisms (GCM) 10K type strain sequencing project: providing services to taxonomists for standard genome sequencing and annotation.</title>
        <authorList>
            <consortium name="The Broad Institute Genomics Platform"/>
            <consortium name="The Broad Institute Genome Sequencing Center for Infectious Disease"/>
            <person name="Wu L."/>
            <person name="Ma J."/>
        </authorList>
    </citation>
    <scope>NUCLEOTIDE SEQUENCE [LARGE SCALE GENOMIC DNA]</scope>
    <source>
        <strain evidence="12">CGMCC 4.7242</strain>
    </source>
</reference>
<accession>A0ABW4SA28</accession>
<evidence type="ECO:0000256" key="7">
    <source>
        <dbReference type="ARBA" id="ARBA00023237"/>
    </source>
</evidence>
<dbReference type="HAMAP" id="MF_01430">
    <property type="entry name" value="OM_assembly_BamA"/>
    <property type="match status" value="1"/>
</dbReference>
<evidence type="ECO:0000256" key="2">
    <source>
        <dbReference type="ARBA" id="ARBA00022452"/>
    </source>
</evidence>
<dbReference type="InterPro" id="IPR010827">
    <property type="entry name" value="BamA/TamA_POTRA"/>
</dbReference>
<evidence type="ECO:0000256" key="5">
    <source>
        <dbReference type="ARBA" id="ARBA00022737"/>
    </source>
</evidence>
<proteinExistence type="inferred from homology"/>
<sequence length="779" mass="86724">MLNRISGGTSRRPALARVSHVALAAMLAVAVPAGTWVAPAFAQSFRFDSVQVEGNQRVDAGSILTYAGINQGETLDAGELNAALQRIRNSGLFEEVSLEPQGSRLVIRVQEYPTINVIAFEGNDRINNERLATVVQSQARRVYSPAQAEADAAAITAAYAQSGRLAATVEPRIIRRSDNRVDLVFEIREGNVVEIERIAFVGNRSFSDRRLRNVLETRQAGLLRRFVQSDTFIAERIDLDRQLLTDFYRSRGYIDFQVLSATPQLARERDGFFVTFTVQEGLQYRIGSVTAVSELPEVDATEFQRLIGTRPGQIYSPARIDNDIARMENLALRQGLTFVRIDPRITRNERGQILDVQYVLTRGERLFVERIDIEGNSRTLDRVIRRQFRTVEGDPFSPREIREGAERIRALGFFADAQVNARQGSSADQVIVDVDVEEQPTGSLSFGVSYGVSAGIGFAASLSEQNFLGRGQYVDLTINTTSSNRAFSFNFIEPAFLERDLALKSNLYWTRTDRDFASYNTRTAGFRPALEFPISELGRLEVRYTISRDEILDVDPETSSPIIVAEQGALITSALGYTYSFDTARSRIDPNRRFVFRISQDFAGLGGDVESVTTTALGRFETRVWNEDVLLRAELEGGALTMISGESRVINRFNLGSRMRGFEPNGVGPRDLEAPNEDALGGNYFAIARFEAEFPLGLPDEYGISGGVFMDVGTLWGLDNTIGTNGVEVDDGINIRAAAGVSLFWTTPIGPLRFNFSHPLRQLDYDREQNFDLTVSTRF</sequence>
<dbReference type="InterPro" id="IPR023707">
    <property type="entry name" value="OM_assembly_BamA"/>
</dbReference>
<evidence type="ECO:0000256" key="1">
    <source>
        <dbReference type="ARBA" id="ARBA00004370"/>
    </source>
</evidence>
<evidence type="ECO:0000256" key="8">
    <source>
        <dbReference type="HAMAP-Rule" id="MF_01430"/>
    </source>
</evidence>
<keyword evidence="4 8" id="KW-0732">Signal</keyword>
<keyword evidence="7 8" id="KW-0998">Cell outer membrane</keyword>
<comment type="function">
    <text evidence="8">Part of the outer membrane protein assembly complex, which is involved in assembly and insertion of beta-barrel proteins into the outer membrane.</text>
</comment>
<dbReference type="InterPro" id="IPR039910">
    <property type="entry name" value="D15-like"/>
</dbReference>
<keyword evidence="3 8" id="KW-0812">Transmembrane</keyword>
<evidence type="ECO:0000256" key="3">
    <source>
        <dbReference type="ARBA" id="ARBA00022692"/>
    </source>
</evidence>
<evidence type="ECO:0000313" key="12">
    <source>
        <dbReference type="Proteomes" id="UP001597353"/>
    </source>
</evidence>
<keyword evidence="6 8" id="KW-0472">Membrane</keyword>
<comment type="similarity">
    <text evidence="8">Belongs to the BamA family.</text>
</comment>
<comment type="caution">
    <text evidence="11">The sequence shown here is derived from an EMBL/GenBank/DDBJ whole genome shotgun (WGS) entry which is preliminary data.</text>
</comment>
<name>A0ABW4SA28_9RHOB</name>
<dbReference type="PANTHER" id="PTHR12815:SF23">
    <property type="entry name" value="OUTER MEMBRANE PROTEIN ASSEMBLY FACTOR BAMA"/>
    <property type="match status" value="1"/>
</dbReference>
<keyword evidence="12" id="KW-1185">Reference proteome</keyword>
<dbReference type="Pfam" id="PF07244">
    <property type="entry name" value="POTRA"/>
    <property type="match status" value="5"/>
</dbReference>
<dbReference type="Gene3D" id="2.40.160.50">
    <property type="entry name" value="membrane protein fhac: a member of the omp85/tpsb transporter family"/>
    <property type="match status" value="1"/>
</dbReference>
<dbReference type="PROSITE" id="PS51779">
    <property type="entry name" value="POTRA"/>
    <property type="match status" value="2"/>
</dbReference>
<dbReference type="EMBL" id="JBHUGH010000038">
    <property type="protein sequence ID" value="MFD1914451.1"/>
    <property type="molecule type" value="Genomic_DNA"/>
</dbReference>
<dbReference type="Proteomes" id="UP001597353">
    <property type="component" value="Unassembled WGS sequence"/>
</dbReference>
<gene>
    <name evidence="8 11" type="primary">bamA</name>
    <name evidence="11" type="ORF">ACFSGJ_19790</name>
</gene>
<evidence type="ECO:0000256" key="4">
    <source>
        <dbReference type="ARBA" id="ARBA00022729"/>
    </source>
</evidence>
<comment type="subcellular location">
    <subcellularLocation>
        <location evidence="8">Cell outer membrane</location>
    </subcellularLocation>
    <subcellularLocation>
        <location evidence="1">Membrane</location>
    </subcellularLocation>
</comment>
<comment type="subunit">
    <text evidence="8">Part of the Bam complex.</text>
</comment>
<feature type="domain" description="POTRA" evidence="10">
    <location>
        <begin position="45"/>
        <end position="112"/>
    </location>
</feature>